<feature type="region of interest" description="Disordered" evidence="2">
    <location>
        <begin position="60"/>
        <end position="122"/>
    </location>
</feature>
<feature type="coiled-coil region" evidence="1">
    <location>
        <begin position="130"/>
        <end position="181"/>
    </location>
</feature>
<name>A0ABR3ILB0_LOXSC</name>
<evidence type="ECO:0000313" key="3">
    <source>
        <dbReference type="EMBL" id="KAL0901869.1"/>
    </source>
</evidence>
<dbReference type="PANTHER" id="PTHR46601:SF2">
    <property type="entry name" value="UBIQUITIN-LIKE PROTEASE FAMILY PROFILE DOMAIN-CONTAINING PROTEIN"/>
    <property type="match status" value="1"/>
</dbReference>
<feature type="region of interest" description="Disordered" evidence="2">
    <location>
        <begin position="692"/>
        <end position="728"/>
    </location>
</feature>
<reference evidence="3 4" key="1">
    <citation type="submission" date="2024-06" db="EMBL/GenBank/DDBJ databases">
        <title>A chromosome-level genome assembly of beet webworm, Loxostege sticticalis.</title>
        <authorList>
            <person name="Zhang Y."/>
        </authorList>
    </citation>
    <scope>NUCLEOTIDE SEQUENCE [LARGE SCALE GENOMIC DNA]</scope>
    <source>
        <strain evidence="3">AQ026</strain>
        <tissue evidence="3">Whole body</tissue>
    </source>
</reference>
<sequence>MAKTRKKLTEDERKIRRREQKKIVMRRLREKIKRNPVALAEKRKKDREYYYKKKEKGLVKTIKDLPPRDQRKLRKKWREDSKKRREIKKIQRSAQNLLDRETPPPSPASLPSSSSSSRVTSGKIIAARNRRRLANENLHLRHQLKNLERKLRMYQKRDERRLQLEQKLEKENNSQNKETKKKRIQILKVKRVIQDFLLDDQNSRLTSGKKDTITKNKKKKQIRLLNDSLLNLHEKFVEKTNKKISYKTFCRYRPFWVINPKASDRNTCLCAMHENTDYIVKALKTRNIINENSALEVAKVMCCEGELKEKCMERSCPDCCNKTLSLNQYFPNDSINYYRWITKKSLQVVKGREKMCQKTIKEEVQTNMKGLTDLLKLKMPVYMKHVSNMLHQFKIIRIVKNNMKSQSALLHVDFSENYLCKYGTEVQGAHFGGSKAQVSLHTSVLYFKDENIHNKLQHKSFCTISENLRHDPTLICAHLNPVIENIKLLVPNLKSLHFLSDGPLTQYRNKNMFYLLVHYIGIQLNIDEITWHYSESGHGKGAPDGVGGCLKRCADTQVGLGRDICNFKSLVECLQKNVQAVNVIPIDDSNISEIESTLSNAELHAFKGTLQIHQLAWHKDDPHLLHARRLSCVECHNDSVCKHYEIGQIHVNTKLFSGILEDLSPEPPTYSPHFNMPSTSTGKRKYNYYNIYSSDSDSSEDGIPLTQVKDKTRAKEREEFDSSDESIF</sequence>
<feature type="compositionally biased region" description="Basic and acidic residues" evidence="2">
    <location>
        <begin position="708"/>
        <end position="720"/>
    </location>
</feature>
<accession>A0ABR3ILB0</accession>
<proteinExistence type="predicted"/>
<protein>
    <submittedName>
        <fullName evidence="3">Uncharacterized protein</fullName>
    </submittedName>
</protein>
<keyword evidence="4" id="KW-1185">Reference proteome</keyword>
<dbReference type="Proteomes" id="UP001549920">
    <property type="component" value="Unassembled WGS sequence"/>
</dbReference>
<feature type="compositionally biased region" description="Basic and acidic residues" evidence="2">
    <location>
        <begin position="60"/>
        <end position="70"/>
    </location>
</feature>
<gene>
    <name evidence="3" type="ORF">ABMA27_007024</name>
</gene>
<dbReference type="PANTHER" id="PTHR46601">
    <property type="entry name" value="ULP_PROTEASE DOMAIN-CONTAINING PROTEIN"/>
    <property type="match status" value="1"/>
</dbReference>
<evidence type="ECO:0000256" key="1">
    <source>
        <dbReference type="SAM" id="Coils"/>
    </source>
</evidence>
<keyword evidence="1" id="KW-0175">Coiled coil</keyword>
<evidence type="ECO:0000313" key="4">
    <source>
        <dbReference type="Proteomes" id="UP001549920"/>
    </source>
</evidence>
<dbReference type="EMBL" id="JBEUOH010000002">
    <property type="protein sequence ID" value="KAL0901869.1"/>
    <property type="molecule type" value="Genomic_DNA"/>
</dbReference>
<comment type="caution">
    <text evidence="3">The sequence shown here is derived from an EMBL/GenBank/DDBJ whole genome shotgun (WGS) entry which is preliminary data.</text>
</comment>
<organism evidence="3 4">
    <name type="scientific">Loxostege sticticalis</name>
    <name type="common">Beet webworm moth</name>
    <dbReference type="NCBI Taxonomy" id="481309"/>
    <lineage>
        <taxon>Eukaryota</taxon>
        <taxon>Metazoa</taxon>
        <taxon>Ecdysozoa</taxon>
        <taxon>Arthropoda</taxon>
        <taxon>Hexapoda</taxon>
        <taxon>Insecta</taxon>
        <taxon>Pterygota</taxon>
        <taxon>Neoptera</taxon>
        <taxon>Endopterygota</taxon>
        <taxon>Lepidoptera</taxon>
        <taxon>Glossata</taxon>
        <taxon>Ditrysia</taxon>
        <taxon>Pyraloidea</taxon>
        <taxon>Crambidae</taxon>
        <taxon>Pyraustinae</taxon>
        <taxon>Loxostege</taxon>
    </lineage>
</organism>
<evidence type="ECO:0000256" key="2">
    <source>
        <dbReference type="SAM" id="MobiDB-lite"/>
    </source>
</evidence>